<keyword evidence="10" id="KW-1185">Reference proteome</keyword>
<evidence type="ECO:0000256" key="6">
    <source>
        <dbReference type="SAM" id="MobiDB-lite"/>
    </source>
</evidence>
<dbReference type="EC" id="5.2.1.8" evidence="2"/>
<organism evidence="9 10">
    <name type="scientific">Cyanidium caldarium</name>
    <name type="common">Red alga</name>
    <dbReference type="NCBI Taxonomy" id="2771"/>
    <lineage>
        <taxon>Eukaryota</taxon>
        <taxon>Rhodophyta</taxon>
        <taxon>Bangiophyceae</taxon>
        <taxon>Cyanidiales</taxon>
        <taxon>Cyanidiaceae</taxon>
        <taxon>Cyanidium</taxon>
    </lineage>
</organism>
<evidence type="ECO:0000256" key="1">
    <source>
        <dbReference type="ARBA" id="ARBA00000971"/>
    </source>
</evidence>
<feature type="domain" description="PpiC" evidence="8">
    <location>
        <begin position="299"/>
        <end position="410"/>
    </location>
</feature>
<protein>
    <recommendedName>
        <fullName evidence="2">peptidylprolyl isomerase</fullName>
        <ecNumber evidence="2">5.2.1.8</ecNumber>
    </recommendedName>
</protein>
<dbReference type="PROSITE" id="PS01096">
    <property type="entry name" value="PPIC_PPIASE_1"/>
    <property type="match status" value="1"/>
</dbReference>
<dbReference type="InterPro" id="IPR000253">
    <property type="entry name" value="FHA_dom"/>
</dbReference>
<feature type="domain" description="PpiC" evidence="8">
    <location>
        <begin position="150"/>
        <end position="264"/>
    </location>
</feature>
<accession>A0AAV9IYW5</accession>
<gene>
    <name evidence="9" type="ORF">CDCA_CDCA12G3548</name>
</gene>
<dbReference type="PANTHER" id="PTHR10657:SF4">
    <property type="entry name" value="PEPTIDYL-PROLYL CIS-TRANS ISOMERASE-RELATED"/>
    <property type="match status" value="1"/>
</dbReference>
<keyword evidence="4 5" id="KW-0413">Isomerase</keyword>
<evidence type="ECO:0000256" key="3">
    <source>
        <dbReference type="ARBA" id="ARBA00023110"/>
    </source>
</evidence>
<comment type="caution">
    <text evidence="9">The sequence shown here is derived from an EMBL/GenBank/DDBJ whole genome shotgun (WGS) entry which is preliminary data.</text>
</comment>
<evidence type="ECO:0000256" key="2">
    <source>
        <dbReference type="ARBA" id="ARBA00013194"/>
    </source>
</evidence>
<dbReference type="PROSITE" id="PS50198">
    <property type="entry name" value="PPIC_PPIASE_2"/>
    <property type="match status" value="2"/>
</dbReference>
<dbReference type="PROSITE" id="PS50006">
    <property type="entry name" value="FHA_DOMAIN"/>
    <property type="match status" value="1"/>
</dbReference>
<dbReference type="SUPFAM" id="SSF54534">
    <property type="entry name" value="FKBP-like"/>
    <property type="match status" value="2"/>
</dbReference>
<dbReference type="InterPro" id="IPR000297">
    <property type="entry name" value="PPIase_PpiC"/>
</dbReference>
<evidence type="ECO:0000259" key="8">
    <source>
        <dbReference type="PROSITE" id="PS50198"/>
    </source>
</evidence>
<dbReference type="PANTHER" id="PTHR10657">
    <property type="entry name" value="PEPTIDYL-PROLYL CIS-TRANS ISOMERASE"/>
    <property type="match status" value="1"/>
</dbReference>
<evidence type="ECO:0000313" key="9">
    <source>
        <dbReference type="EMBL" id="KAK4537523.1"/>
    </source>
</evidence>
<feature type="domain" description="FHA" evidence="7">
    <location>
        <begin position="44"/>
        <end position="100"/>
    </location>
</feature>
<dbReference type="GO" id="GO:0003755">
    <property type="term" value="F:peptidyl-prolyl cis-trans isomerase activity"/>
    <property type="evidence" value="ECO:0007669"/>
    <property type="project" value="UniProtKB-KW"/>
</dbReference>
<dbReference type="EMBL" id="JANCYW010000012">
    <property type="protein sequence ID" value="KAK4537523.1"/>
    <property type="molecule type" value="Genomic_DNA"/>
</dbReference>
<name>A0AAV9IYW5_CYACA</name>
<dbReference type="InterPro" id="IPR008984">
    <property type="entry name" value="SMAD_FHA_dom_sf"/>
</dbReference>
<evidence type="ECO:0000256" key="4">
    <source>
        <dbReference type="ARBA" id="ARBA00023235"/>
    </source>
</evidence>
<dbReference type="InterPro" id="IPR046357">
    <property type="entry name" value="PPIase_dom_sf"/>
</dbReference>
<dbReference type="SUPFAM" id="SSF49879">
    <property type="entry name" value="SMAD/FHA domain"/>
    <property type="match status" value="1"/>
</dbReference>
<dbReference type="Pfam" id="PF00639">
    <property type="entry name" value="Rotamase"/>
    <property type="match status" value="2"/>
</dbReference>
<dbReference type="GO" id="GO:0005634">
    <property type="term" value="C:nucleus"/>
    <property type="evidence" value="ECO:0007669"/>
    <property type="project" value="TreeGrafter"/>
</dbReference>
<dbReference type="InterPro" id="IPR051370">
    <property type="entry name" value="PPIase_Pin1"/>
</dbReference>
<evidence type="ECO:0000313" key="10">
    <source>
        <dbReference type="Proteomes" id="UP001301350"/>
    </source>
</evidence>
<dbReference type="Gene3D" id="2.60.200.20">
    <property type="match status" value="1"/>
</dbReference>
<sequence>MAGAPASERLRFKEPRWLGEAPTGAHVRLSDGRVVPFPSRRGYLLLGRGATTAADAAVDVVVDEPSVAELHAAVAFHREHRRPFLIDLGVGRTRVAGKAVEAWKPTPVPDGGAIELGEADVRVQVHLRAAEDPHAGDKRRATESSVGREGARVRARHILIKHRDVRNPVSRRTGEAVWRTPAEARQLLERVRERIVRHGESFERVAQAESDCSSYKRGGDLGWFAFAAMQRPFSEAAFEMLDAPGDISGIVETASGFHLIQLIDRKPRKPPSACIAPEQAAFLRNLFGDAPPPTPQPNAPLLTVRQILLKHAASRNPVTPDGQAVTRSREEARASLGKLREAIVTGAVPFDEAALQHSECRSARYGGKVRPFHPGDMHPEFESAALGLERGAISGIVDTPSGCHLIQLLERADEGGAAPVSGDDDASRRSGS</sequence>
<dbReference type="Gene3D" id="3.10.50.40">
    <property type="match status" value="2"/>
</dbReference>
<proteinExistence type="predicted"/>
<evidence type="ECO:0000256" key="5">
    <source>
        <dbReference type="PROSITE-ProRule" id="PRU00278"/>
    </source>
</evidence>
<dbReference type="GO" id="GO:0005829">
    <property type="term" value="C:cytosol"/>
    <property type="evidence" value="ECO:0007669"/>
    <property type="project" value="TreeGrafter"/>
</dbReference>
<comment type="catalytic activity">
    <reaction evidence="1">
        <text>[protein]-peptidylproline (omega=180) = [protein]-peptidylproline (omega=0)</text>
        <dbReference type="Rhea" id="RHEA:16237"/>
        <dbReference type="Rhea" id="RHEA-COMP:10747"/>
        <dbReference type="Rhea" id="RHEA-COMP:10748"/>
        <dbReference type="ChEBI" id="CHEBI:83833"/>
        <dbReference type="ChEBI" id="CHEBI:83834"/>
        <dbReference type="EC" id="5.2.1.8"/>
    </reaction>
</comment>
<reference evidence="9 10" key="1">
    <citation type="submission" date="2022-07" db="EMBL/GenBank/DDBJ databases">
        <title>Genome-wide signatures of adaptation to extreme environments.</title>
        <authorList>
            <person name="Cho C.H."/>
            <person name="Yoon H.S."/>
        </authorList>
    </citation>
    <scope>NUCLEOTIDE SEQUENCE [LARGE SCALE GENOMIC DNA]</scope>
    <source>
        <strain evidence="9 10">DBV 063 E5</strain>
    </source>
</reference>
<evidence type="ECO:0000259" key="7">
    <source>
        <dbReference type="PROSITE" id="PS50006"/>
    </source>
</evidence>
<keyword evidence="3 5" id="KW-0697">Rotamase</keyword>
<feature type="region of interest" description="Disordered" evidence="6">
    <location>
        <begin position="412"/>
        <end position="432"/>
    </location>
</feature>
<dbReference type="Proteomes" id="UP001301350">
    <property type="component" value="Unassembled WGS sequence"/>
</dbReference>
<dbReference type="InterPro" id="IPR023058">
    <property type="entry name" value="PPIase_PpiC_CS"/>
</dbReference>
<dbReference type="Pfam" id="PF00498">
    <property type="entry name" value="FHA"/>
    <property type="match status" value="1"/>
</dbReference>
<dbReference type="AlphaFoldDB" id="A0AAV9IYW5"/>